<dbReference type="Gene3D" id="3.80.20.20">
    <property type="entry name" value="Receptor L-domain"/>
    <property type="match status" value="1"/>
</dbReference>
<dbReference type="Gene3D" id="2.10.220.10">
    <property type="entry name" value="Hormone Receptor, Insulin-like Growth Factor Receptor 1, Chain A, domain 2"/>
    <property type="match status" value="1"/>
</dbReference>
<feature type="non-terminal residue" evidence="6">
    <location>
        <position position="198"/>
    </location>
</feature>
<gene>
    <name evidence="6" type="ORF">OTU49_004020</name>
</gene>
<dbReference type="InterPro" id="IPR000494">
    <property type="entry name" value="Rcpt_L-dom"/>
</dbReference>
<proteinExistence type="predicted"/>
<accession>A0AAW0XH98</accession>
<comment type="caution">
    <text evidence="6">The sequence shown here is derived from an EMBL/GenBank/DDBJ whole genome shotgun (WGS) entry which is preliminary data.</text>
</comment>
<dbReference type="InterPro" id="IPR036941">
    <property type="entry name" value="Rcpt_L-dom_sf"/>
</dbReference>
<dbReference type="EMBL" id="JARKIK010000039">
    <property type="protein sequence ID" value="KAK8738698.1"/>
    <property type="molecule type" value="Genomic_DNA"/>
</dbReference>
<keyword evidence="2" id="KW-0418">Kinase</keyword>
<protein>
    <submittedName>
        <fullName evidence="6">Uncharacterized protein</fullName>
    </submittedName>
</protein>
<dbReference type="Proteomes" id="UP001445076">
    <property type="component" value="Unassembled WGS sequence"/>
</dbReference>
<evidence type="ECO:0000256" key="1">
    <source>
        <dbReference type="ARBA" id="ARBA00004479"/>
    </source>
</evidence>
<dbReference type="InterPro" id="IPR006211">
    <property type="entry name" value="Furin-like_Cys-rich_dom"/>
</dbReference>
<dbReference type="GO" id="GO:0016020">
    <property type="term" value="C:membrane"/>
    <property type="evidence" value="ECO:0007669"/>
    <property type="project" value="UniProtKB-SubCell"/>
</dbReference>
<evidence type="ECO:0000256" key="3">
    <source>
        <dbReference type="ARBA" id="ARBA00023180"/>
    </source>
</evidence>
<feature type="domain" description="Furin-like cysteine-rich" evidence="4">
    <location>
        <begin position="7"/>
        <end position="88"/>
    </location>
</feature>
<evidence type="ECO:0000313" key="7">
    <source>
        <dbReference type="Proteomes" id="UP001445076"/>
    </source>
</evidence>
<dbReference type="AlphaFoldDB" id="A0AAW0XH98"/>
<keyword evidence="3" id="KW-0325">Glycoprotein</keyword>
<evidence type="ECO:0000256" key="2">
    <source>
        <dbReference type="ARBA" id="ARBA00023137"/>
    </source>
</evidence>
<name>A0AAW0XH98_CHEQU</name>
<organism evidence="6 7">
    <name type="scientific">Cherax quadricarinatus</name>
    <name type="common">Australian red claw crayfish</name>
    <dbReference type="NCBI Taxonomy" id="27406"/>
    <lineage>
        <taxon>Eukaryota</taxon>
        <taxon>Metazoa</taxon>
        <taxon>Ecdysozoa</taxon>
        <taxon>Arthropoda</taxon>
        <taxon>Crustacea</taxon>
        <taxon>Multicrustacea</taxon>
        <taxon>Malacostraca</taxon>
        <taxon>Eumalacostraca</taxon>
        <taxon>Eucarida</taxon>
        <taxon>Decapoda</taxon>
        <taxon>Pleocyemata</taxon>
        <taxon>Astacidea</taxon>
        <taxon>Parastacoidea</taxon>
        <taxon>Parastacidae</taxon>
        <taxon>Cherax</taxon>
    </lineage>
</organism>
<evidence type="ECO:0000259" key="4">
    <source>
        <dbReference type="Pfam" id="PF00757"/>
    </source>
</evidence>
<sequence length="198" mass="22265">QCTYHGYCFQGEECHSECVGGCTCLHSATCCVACRHYQDGNTCLPACSPTSLNSVHHLGYRCVSEEWCRRSGWRVDQEYLVHDQEYLVHDQEYLVHDQEYLVHDTTKFILTCQGVMGTGNYSKTCRGATITSSDPGRSLRDCQRIDGSLNITLAGGWNLTQQLEENLQQLVEVTGYIRVYGSNTLFSLNFLSNLQVIG</sequence>
<evidence type="ECO:0000259" key="5">
    <source>
        <dbReference type="Pfam" id="PF01030"/>
    </source>
</evidence>
<comment type="subcellular location">
    <subcellularLocation>
        <location evidence="1">Membrane</location>
        <topology evidence="1">Single-pass type I membrane protein</topology>
    </subcellularLocation>
</comment>
<dbReference type="Pfam" id="PF00757">
    <property type="entry name" value="Furin-like"/>
    <property type="match status" value="1"/>
</dbReference>
<feature type="domain" description="Receptor L-domain" evidence="5">
    <location>
        <begin position="141"/>
        <end position="197"/>
    </location>
</feature>
<evidence type="ECO:0000313" key="6">
    <source>
        <dbReference type="EMBL" id="KAK8738698.1"/>
    </source>
</evidence>
<dbReference type="Pfam" id="PF01030">
    <property type="entry name" value="Recep_L_domain"/>
    <property type="match status" value="1"/>
</dbReference>
<reference evidence="6 7" key="1">
    <citation type="journal article" date="2024" name="BMC Genomics">
        <title>Genome assembly of redclaw crayfish (Cherax quadricarinatus) provides insights into its immune adaptation and hypoxia tolerance.</title>
        <authorList>
            <person name="Liu Z."/>
            <person name="Zheng J."/>
            <person name="Li H."/>
            <person name="Fang K."/>
            <person name="Wang S."/>
            <person name="He J."/>
            <person name="Zhou D."/>
            <person name="Weng S."/>
            <person name="Chi M."/>
            <person name="Gu Z."/>
            <person name="He J."/>
            <person name="Li F."/>
            <person name="Wang M."/>
        </authorList>
    </citation>
    <scope>NUCLEOTIDE SEQUENCE [LARGE SCALE GENOMIC DNA]</scope>
    <source>
        <strain evidence="6">ZL_2023a</strain>
    </source>
</reference>
<keyword evidence="7" id="KW-1185">Reference proteome</keyword>
<feature type="non-terminal residue" evidence="6">
    <location>
        <position position="1"/>
    </location>
</feature>
<keyword evidence="2" id="KW-0808">Transferase</keyword>
<dbReference type="SUPFAM" id="SSF52058">
    <property type="entry name" value="L domain-like"/>
    <property type="match status" value="1"/>
</dbReference>
<keyword evidence="2" id="KW-0829">Tyrosine-protein kinase</keyword>
<dbReference type="GO" id="GO:0004713">
    <property type="term" value="F:protein tyrosine kinase activity"/>
    <property type="evidence" value="ECO:0007669"/>
    <property type="project" value="UniProtKB-KW"/>
</dbReference>